<sequence>MSAIVGIYHSNRSSVPVDHLTKMMNSLAQFPANDLKSWNNNNIFLGCLSQWITPESIEEPLPFFDHERETAITADAIIDNRQELYDLLGIDRGLGATMPDSQLILLSYYKWGDESPKHLIGDFAFMIWDKRKNKLFGARDFSGGRTLYYFKNQQQFAFSTTIEALLSLPYVKRRLNETWLAEYLAISSVVDSVDTSITPYMYINQVPPSHSITVIGETIKLTQYCMLTDDKQLILHSDDEYVEAFQEVFQKAVDSRLRTHHNVGADLSGGLDSSSVVSFAAKTLKDQNRKLQTYSYIPTKEFIDFTPKQLMPDERPYIQSTVNYIGGIHAQYLDFEGKDSYSEIDEFLNILEGPYKFFENSFWLKGIFEKANEQNVGVLLNGGRGNFTISWGHALNYYAELLKKMRWIHLVRELNQYSKNAGGARLRRLPMLTNLAFPFTKKLYSSTVTYPFPTLINAQFALKHDVYSKLKQYGLNNTGWFSSDNIYELRRRHFEDIFHWNSTNSFAAKLSLRYGLWKRDSTNDLRVIKFCLSVPEEQCVRNGMDRALIRRATKGYLPDKVRLNQRIRGVQGADWVERMKPHWKAFIDEAERMTKDSGVMDFLDEAVIYHALSKAKDGPLSDHATDPDYRVLMRSVIVSRFIHQF</sequence>
<proteinExistence type="inferred from homology"/>
<dbReference type="InterPro" id="IPR006426">
    <property type="entry name" value="Asn_synth_AEB"/>
</dbReference>
<evidence type="ECO:0000256" key="2">
    <source>
        <dbReference type="ARBA" id="ARBA00005752"/>
    </source>
</evidence>
<dbReference type="InterPro" id="IPR029055">
    <property type="entry name" value="Ntn_hydrolases_N"/>
</dbReference>
<reference evidence="11" key="1">
    <citation type="submission" date="2021-03" db="EMBL/GenBank/DDBJ databases">
        <title>Bacillus suaedae sp. nov., isolated from Suaeda aralocaspica.</title>
        <authorList>
            <person name="Lei R.F.R."/>
        </authorList>
    </citation>
    <scope>NUCLEOTIDE SEQUENCE</scope>
    <source>
        <strain evidence="11">YZJH907-2</strain>
    </source>
</reference>
<keyword evidence="6" id="KW-0061">Asparagine biosynthesis</keyword>
<dbReference type="PIRSF" id="PIRSF001589">
    <property type="entry name" value="Asn_synthetase_glu-h"/>
    <property type="match status" value="1"/>
</dbReference>
<protein>
    <recommendedName>
        <fullName evidence="3">asparagine synthase (glutamine-hydrolyzing)</fullName>
        <ecNumber evidence="3">6.3.5.4</ecNumber>
    </recommendedName>
</protein>
<dbReference type="Gene3D" id="3.40.50.620">
    <property type="entry name" value="HUPs"/>
    <property type="match status" value="2"/>
</dbReference>
<evidence type="ECO:0000256" key="4">
    <source>
        <dbReference type="ARBA" id="ARBA00022741"/>
    </source>
</evidence>
<evidence type="ECO:0000256" key="6">
    <source>
        <dbReference type="ARBA" id="ARBA00022888"/>
    </source>
</evidence>
<keyword evidence="6" id="KW-0028">Amino-acid biosynthesis</keyword>
<comment type="pathway">
    <text evidence="1">Amino-acid biosynthesis; L-asparagine biosynthesis; L-asparagine from L-aspartate (L-Gln route): step 1/1.</text>
</comment>
<dbReference type="Pfam" id="PF00733">
    <property type="entry name" value="Asn_synthase"/>
    <property type="match status" value="1"/>
</dbReference>
<dbReference type="SUPFAM" id="SSF52402">
    <property type="entry name" value="Adenine nucleotide alpha hydrolases-like"/>
    <property type="match status" value="1"/>
</dbReference>
<dbReference type="EMBL" id="JAGKSQ010000003">
    <property type="protein sequence ID" value="MBP3951505.1"/>
    <property type="molecule type" value="Genomic_DNA"/>
</dbReference>
<evidence type="ECO:0000313" key="12">
    <source>
        <dbReference type="Proteomes" id="UP000678228"/>
    </source>
</evidence>
<accession>A0A941AND6</accession>
<comment type="catalytic activity">
    <reaction evidence="8">
        <text>L-aspartate + L-glutamine + ATP + H2O = L-asparagine + L-glutamate + AMP + diphosphate + H(+)</text>
        <dbReference type="Rhea" id="RHEA:12228"/>
        <dbReference type="ChEBI" id="CHEBI:15377"/>
        <dbReference type="ChEBI" id="CHEBI:15378"/>
        <dbReference type="ChEBI" id="CHEBI:29985"/>
        <dbReference type="ChEBI" id="CHEBI:29991"/>
        <dbReference type="ChEBI" id="CHEBI:30616"/>
        <dbReference type="ChEBI" id="CHEBI:33019"/>
        <dbReference type="ChEBI" id="CHEBI:58048"/>
        <dbReference type="ChEBI" id="CHEBI:58359"/>
        <dbReference type="ChEBI" id="CHEBI:456215"/>
        <dbReference type="EC" id="6.3.5.4"/>
    </reaction>
</comment>
<dbReference type="SUPFAM" id="SSF56235">
    <property type="entry name" value="N-terminal nucleophile aminohydrolases (Ntn hydrolases)"/>
    <property type="match status" value="1"/>
</dbReference>
<dbReference type="Pfam" id="PF13537">
    <property type="entry name" value="GATase_7"/>
    <property type="match status" value="1"/>
</dbReference>
<evidence type="ECO:0000256" key="8">
    <source>
        <dbReference type="ARBA" id="ARBA00048741"/>
    </source>
</evidence>
<dbReference type="InterPro" id="IPR001962">
    <property type="entry name" value="Asn_synthase"/>
</dbReference>
<comment type="similarity">
    <text evidence="2">Belongs to the asparagine synthetase family.</text>
</comment>
<keyword evidence="5 9" id="KW-0067">ATP-binding</keyword>
<comment type="caution">
    <text evidence="11">The sequence shown here is derived from an EMBL/GenBank/DDBJ whole genome shotgun (WGS) entry which is preliminary data.</text>
</comment>
<feature type="binding site" evidence="9">
    <location>
        <position position="100"/>
    </location>
    <ligand>
        <name>L-glutamine</name>
        <dbReference type="ChEBI" id="CHEBI:58359"/>
    </ligand>
</feature>
<dbReference type="GO" id="GO:0006529">
    <property type="term" value="P:asparagine biosynthetic process"/>
    <property type="evidence" value="ECO:0007669"/>
    <property type="project" value="UniProtKB-KW"/>
</dbReference>
<dbReference type="AlphaFoldDB" id="A0A941AND6"/>
<evidence type="ECO:0000256" key="9">
    <source>
        <dbReference type="PIRSR" id="PIRSR001589-2"/>
    </source>
</evidence>
<dbReference type="InterPro" id="IPR017932">
    <property type="entry name" value="GATase_2_dom"/>
</dbReference>
<feature type="domain" description="Glutamine amidotransferase type-2" evidence="10">
    <location>
        <begin position="2"/>
        <end position="189"/>
    </location>
</feature>
<keyword evidence="4 9" id="KW-0547">Nucleotide-binding</keyword>
<dbReference type="PANTHER" id="PTHR43284:SF1">
    <property type="entry name" value="ASPARAGINE SYNTHETASE"/>
    <property type="match status" value="1"/>
</dbReference>
<dbReference type="GO" id="GO:0005524">
    <property type="term" value="F:ATP binding"/>
    <property type="evidence" value="ECO:0007669"/>
    <property type="project" value="UniProtKB-KW"/>
</dbReference>
<dbReference type="Gene3D" id="3.60.20.10">
    <property type="entry name" value="Glutamine Phosphoribosylpyrophosphate, subunit 1, domain 1"/>
    <property type="match status" value="1"/>
</dbReference>
<keyword evidence="12" id="KW-1185">Reference proteome</keyword>
<evidence type="ECO:0000256" key="3">
    <source>
        <dbReference type="ARBA" id="ARBA00012737"/>
    </source>
</evidence>
<evidence type="ECO:0000313" key="11">
    <source>
        <dbReference type="EMBL" id="MBP3951505.1"/>
    </source>
</evidence>
<evidence type="ECO:0000256" key="5">
    <source>
        <dbReference type="ARBA" id="ARBA00022840"/>
    </source>
</evidence>
<dbReference type="EC" id="6.3.5.4" evidence="3"/>
<evidence type="ECO:0000256" key="7">
    <source>
        <dbReference type="ARBA" id="ARBA00022962"/>
    </source>
</evidence>
<gene>
    <name evidence="11" type="ORF">J7W16_10185</name>
</gene>
<dbReference type="InterPro" id="IPR014729">
    <property type="entry name" value="Rossmann-like_a/b/a_fold"/>
</dbReference>
<evidence type="ECO:0000259" key="10">
    <source>
        <dbReference type="PROSITE" id="PS51278"/>
    </source>
</evidence>
<keyword evidence="7" id="KW-0315">Glutamine amidotransferase</keyword>
<dbReference type="PROSITE" id="PS51278">
    <property type="entry name" value="GATASE_TYPE_2"/>
    <property type="match status" value="1"/>
</dbReference>
<dbReference type="RefSeq" id="WP_210597182.1">
    <property type="nucleotide sequence ID" value="NZ_JAGKSQ010000003.1"/>
</dbReference>
<dbReference type="CDD" id="cd00712">
    <property type="entry name" value="AsnB"/>
    <property type="match status" value="1"/>
</dbReference>
<dbReference type="Proteomes" id="UP000678228">
    <property type="component" value="Unassembled WGS sequence"/>
</dbReference>
<dbReference type="PANTHER" id="PTHR43284">
    <property type="entry name" value="ASPARAGINE SYNTHETASE (GLUTAMINE-HYDROLYZING)"/>
    <property type="match status" value="1"/>
</dbReference>
<dbReference type="GO" id="GO:0004066">
    <property type="term" value="F:asparagine synthase (glutamine-hydrolyzing) activity"/>
    <property type="evidence" value="ECO:0007669"/>
    <property type="project" value="UniProtKB-EC"/>
</dbReference>
<evidence type="ECO:0000256" key="1">
    <source>
        <dbReference type="ARBA" id="ARBA00005187"/>
    </source>
</evidence>
<name>A0A941AND6_9BACI</name>
<dbReference type="InterPro" id="IPR051786">
    <property type="entry name" value="ASN_synthetase/amidase"/>
</dbReference>
<dbReference type="InterPro" id="IPR033738">
    <property type="entry name" value="AsnB_N"/>
</dbReference>
<organism evidence="11 12">
    <name type="scientific">Halalkalibacter suaedae</name>
    <dbReference type="NCBI Taxonomy" id="2822140"/>
    <lineage>
        <taxon>Bacteria</taxon>
        <taxon>Bacillati</taxon>
        <taxon>Bacillota</taxon>
        <taxon>Bacilli</taxon>
        <taxon>Bacillales</taxon>
        <taxon>Bacillaceae</taxon>
        <taxon>Halalkalibacter</taxon>
    </lineage>
</organism>